<dbReference type="Pfam" id="PF07842">
    <property type="entry name" value="GCFC"/>
    <property type="match status" value="1"/>
</dbReference>
<evidence type="ECO:0000313" key="4">
    <source>
        <dbReference type="EMBL" id="PSN73761.1"/>
    </source>
</evidence>
<feature type="compositionally biased region" description="Basic residues" evidence="2">
    <location>
        <begin position="7"/>
        <end position="21"/>
    </location>
</feature>
<feature type="region of interest" description="Disordered" evidence="2">
    <location>
        <begin position="1"/>
        <end position="33"/>
    </location>
</feature>
<dbReference type="SMART" id="SM00443">
    <property type="entry name" value="G_patch"/>
    <property type="match status" value="1"/>
</dbReference>
<organism evidence="4 5">
    <name type="scientific">Corynespora cassiicola Philippines</name>
    <dbReference type="NCBI Taxonomy" id="1448308"/>
    <lineage>
        <taxon>Eukaryota</taxon>
        <taxon>Fungi</taxon>
        <taxon>Dikarya</taxon>
        <taxon>Ascomycota</taxon>
        <taxon>Pezizomycotina</taxon>
        <taxon>Dothideomycetes</taxon>
        <taxon>Pleosporomycetidae</taxon>
        <taxon>Pleosporales</taxon>
        <taxon>Corynesporascaceae</taxon>
        <taxon>Corynespora</taxon>
    </lineage>
</organism>
<dbReference type="PANTHER" id="PTHR23329:SF1">
    <property type="entry name" value="TUFTELIN-INTERACTING PROTEIN 11"/>
    <property type="match status" value="1"/>
</dbReference>
<dbReference type="STRING" id="1448308.A0A2T2P7W8"/>
<dbReference type="InterPro" id="IPR045211">
    <property type="entry name" value="TFP11/STIP/Ntr1"/>
</dbReference>
<evidence type="ECO:0000256" key="1">
    <source>
        <dbReference type="ARBA" id="ARBA00010900"/>
    </source>
</evidence>
<accession>A0A2T2P7W8</accession>
<dbReference type="AlphaFoldDB" id="A0A2T2P7W8"/>
<sequence>MDDAPPKRKHSFLHLRSRKAPKKSDNDSPSTLLQGLGAKLLRAQGWKEGQGLGADGKGMVEPIQVKLRERNTGIGSGQSEKTAQQIREERRRKEQNGEPLSESDDERAGRKKKKSKPAATSGPRPAKQKKASYRLEDLEDQGLSVPPALRSIYDASGNKVDPTALSLRGDYVPASNTPSYRLQKDIAAFGAASAELQSELKHTEEQETDLRGALRDVERQIAEDDDVITRIIGMRQEKDIPALVRGIALLKDAHPKRDVSREAIALLHPVFSKRLQTWSPLDEPLDEIADALGELRHLVESNKPHTDADATSALSMPYAYGTAPSETQRNRRSTSSYETLFVSIWLPQVRAALTQWSVKEPAAVEALISVWKPVLPKFVLRGLLDMVTTKLSLTISEWNARKSAKDNASLPHQWIFCWLPLLTTKHWERLRDELKPRLQTFLRHWPLSRGPPPSLHLWAKAFPFFDRLLLNEILPRLGSIMRDEFVVDPSDQQLGPLEQVKAWEPYVKPEVMAELLSSTLFEELLKTAHYWLTSPDANFEEVGQWLAWWREIIGDEMSEVPPTARKWEQLYTLIQRGVDLEDRTKLELPTPKVESPTTPPVNKEPLRPARQEVEEMTFKDTVEEWCGEQNLLLIPLREAHELTGLPLFRITASATGKGGVKVYMKGDIVYAQNKKNKSQWEPVGLEEGLVDRAEGK</sequence>
<protein>
    <submittedName>
        <fullName evidence="4">TFP11-domain-containing protein</fullName>
    </submittedName>
</protein>
<dbReference type="OrthoDB" id="4822at2759"/>
<feature type="compositionally biased region" description="Basic and acidic residues" evidence="2">
    <location>
        <begin position="86"/>
        <end position="96"/>
    </location>
</feature>
<dbReference type="Pfam" id="PF01585">
    <property type="entry name" value="G-patch"/>
    <property type="match status" value="1"/>
</dbReference>
<comment type="similarity">
    <text evidence="1">Belongs to the TFP11/STIP family.</text>
</comment>
<feature type="region of interest" description="Disordered" evidence="2">
    <location>
        <begin position="63"/>
        <end position="139"/>
    </location>
</feature>
<proteinExistence type="inferred from homology"/>
<keyword evidence="5" id="KW-1185">Reference proteome</keyword>
<dbReference type="InterPro" id="IPR022783">
    <property type="entry name" value="GCFC_dom"/>
</dbReference>
<dbReference type="GO" id="GO:0000390">
    <property type="term" value="P:spliceosomal complex disassembly"/>
    <property type="evidence" value="ECO:0007669"/>
    <property type="project" value="InterPro"/>
</dbReference>
<dbReference type="GO" id="GO:0071008">
    <property type="term" value="C:U2-type post-mRNA release spliceosomal complex"/>
    <property type="evidence" value="ECO:0007669"/>
    <property type="project" value="TreeGrafter"/>
</dbReference>
<gene>
    <name evidence="4" type="ORF">BS50DRAFT_569248</name>
</gene>
<name>A0A2T2P7W8_CORCC</name>
<evidence type="ECO:0000256" key="2">
    <source>
        <dbReference type="SAM" id="MobiDB-lite"/>
    </source>
</evidence>
<dbReference type="EMBL" id="KZ678129">
    <property type="protein sequence ID" value="PSN73761.1"/>
    <property type="molecule type" value="Genomic_DNA"/>
</dbReference>
<reference evidence="4 5" key="1">
    <citation type="journal article" date="2018" name="Front. Microbiol.">
        <title>Genome-Wide Analysis of Corynespora cassiicola Leaf Fall Disease Putative Effectors.</title>
        <authorList>
            <person name="Lopez D."/>
            <person name="Ribeiro S."/>
            <person name="Label P."/>
            <person name="Fumanal B."/>
            <person name="Venisse J.S."/>
            <person name="Kohler A."/>
            <person name="de Oliveira R.R."/>
            <person name="Labutti K."/>
            <person name="Lipzen A."/>
            <person name="Lail K."/>
            <person name="Bauer D."/>
            <person name="Ohm R.A."/>
            <person name="Barry K.W."/>
            <person name="Spatafora J."/>
            <person name="Grigoriev I.V."/>
            <person name="Martin F.M."/>
            <person name="Pujade-Renaud V."/>
        </authorList>
    </citation>
    <scope>NUCLEOTIDE SEQUENCE [LARGE SCALE GENOMIC DNA]</scope>
    <source>
        <strain evidence="4 5">Philippines</strain>
    </source>
</reference>
<evidence type="ECO:0000259" key="3">
    <source>
        <dbReference type="PROSITE" id="PS50174"/>
    </source>
</evidence>
<dbReference type="Proteomes" id="UP000240883">
    <property type="component" value="Unassembled WGS sequence"/>
</dbReference>
<dbReference type="InterPro" id="IPR000467">
    <property type="entry name" value="G_patch_dom"/>
</dbReference>
<evidence type="ECO:0000313" key="5">
    <source>
        <dbReference type="Proteomes" id="UP000240883"/>
    </source>
</evidence>
<dbReference type="GO" id="GO:0003676">
    <property type="term" value="F:nucleic acid binding"/>
    <property type="evidence" value="ECO:0007669"/>
    <property type="project" value="InterPro"/>
</dbReference>
<dbReference type="PROSITE" id="PS50174">
    <property type="entry name" value="G_PATCH"/>
    <property type="match status" value="1"/>
</dbReference>
<feature type="domain" description="G-patch" evidence="3">
    <location>
        <begin position="33"/>
        <end position="79"/>
    </location>
</feature>
<dbReference type="PANTHER" id="PTHR23329">
    <property type="entry name" value="TUFTELIN-INTERACTING PROTEIN 11-RELATED"/>
    <property type="match status" value="1"/>
</dbReference>